<keyword evidence="4 6" id="KW-0807">Transducer</keyword>
<proteinExistence type="inferred from homology"/>
<keyword evidence="8" id="KW-0812">Transmembrane</keyword>
<dbReference type="InterPro" id="IPR004090">
    <property type="entry name" value="Chemotax_Me-accpt_rcpt"/>
</dbReference>
<comment type="caution">
    <text evidence="11">The sequence shown here is derived from an EMBL/GenBank/DDBJ whole genome shotgun (WGS) entry which is preliminary data.</text>
</comment>
<dbReference type="GO" id="GO:0004888">
    <property type="term" value="F:transmembrane signaling receptor activity"/>
    <property type="evidence" value="ECO:0007669"/>
    <property type="project" value="InterPro"/>
</dbReference>
<dbReference type="Pfam" id="PF12729">
    <property type="entry name" value="4HB_MCP_1"/>
    <property type="match status" value="1"/>
</dbReference>
<keyword evidence="12" id="KW-1185">Reference proteome</keyword>
<dbReference type="Gene3D" id="1.10.287.950">
    <property type="entry name" value="Methyl-accepting chemotaxis protein"/>
    <property type="match status" value="1"/>
</dbReference>
<reference evidence="11 12" key="1">
    <citation type="submission" date="2020-02" db="EMBL/GenBank/DDBJ databases">
        <title>Bacillus aquiflavi sp. nov., isolated from yellow water of strong flavor Chinese baijiu in Yibin region of China.</title>
        <authorList>
            <person name="Xie J."/>
        </authorList>
    </citation>
    <scope>NUCLEOTIDE SEQUENCE [LARGE SCALE GENOMIC DNA]</scope>
    <source>
        <strain evidence="11 12">SA4</strain>
    </source>
</reference>
<dbReference type="InterPro" id="IPR024478">
    <property type="entry name" value="HlyB_4HB_MCP"/>
</dbReference>
<name>A0A6M0QCZ1_9BACI</name>
<evidence type="ECO:0000256" key="5">
    <source>
        <dbReference type="ARBA" id="ARBA00029447"/>
    </source>
</evidence>
<evidence type="ECO:0000256" key="3">
    <source>
        <dbReference type="ARBA" id="ARBA00023136"/>
    </source>
</evidence>
<evidence type="ECO:0000256" key="7">
    <source>
        <dbReference type="SAM" id="Coils"/>
    </source>
</evidence>
<dbReference type="CDD" id="cd06225">
    <property type="entry name" value="HAMP"/>
    <property type="match status" value="1"/>
</dbReference>
<dbReference type="InterPro" id="IPR003660">
    <property type="entry name" value="HAMP_dom"/>
</dbReference>
<keyword evidence="2" id="KW-1003">Cell membrane</keyword>
<evidence type="ECO:0000256" key="1">
    <source>
        <dbReference type="ARBA" id="ARBA00004236"/>
    </source>
</evidence>
<dbReference type="PANTHER" id="PTHR32089">
    <property type="entry name" value="METHYL-ACCEPTING CHEMOTAXIS PROTEIN MCPB"/>
    <property type="match status" value="1"/>
</dbReference>
<feature type="domain" description="HAMP" evidence="10">
    <location>
        <begin position="213"/>
        <end position="265"/>
    </location>
</feature>
<evidence type="ECO:0000256" key="6">
    <source>
        <dbReference type="PROSITE-ProRule" id="PRU00284"/>
    </source>
</evidence>
<dbReference type="AlphaFoldDB" id="A0A6M0QCZ1"/>
<evidence type="ECO:0000259" key="9">
    <source>
        <dbReference type="PROSITE" id="PS50111"/>
    </source>
</evidence>
<dbReference type="EMBL" id="JAAIWM010000007">
    <property type="protein sequence ID" value="NEY73410.1"/>
    <property type="molecule type" value="Genomic_DNA"/>
</dbReference>
<dbReference type="Proteomes" id="UP000481043">
    <property type="component" value="Unassembled WGS sequence"/>
</dbReference>
<gene>
    <name evidence="11" type="ORF">G4D63_16875</name>
</gene>
<dbReference type="PROSITE" id="PS50111">
    <property type="entry name" value="CHEMOTAXIS_TRANSDUC_2"/>
    <property type="match status" value="1"/>
</dbReference>
<feature type="domain" description="Methyl-accepting transducer" evidence="9">
    <location>
        <begin position="284"/>
        <end position="520"/>
    </location>
</feature>
<dbReference type="GO" id="GO:0005886">
    <property type="term" value="C:plasma membrane"/>
    <property type="evidence" value="ECO:0007669"/>
    <property type="project" value="UniProtKB-SubCell"/>
</dbReference>
<evidence type="ECO:0000256" key="8">
    <source>
        <dbReference type="SAM" id="Phobius"/>
    </source>
</evidence>
<dbReference type="GO" id="GO:0007165">
    <property type="term" value="P:signal transduction"/>
    <property type="evidence" value="ECO:0007669"/>
    <property type="project" value="UniProtKB-KW"/>
</dbReference>
<dbReference type="PANTHER" id="PTHR32089:SF112">
    <property type="entry name" value="LYSOZYME-LIKE PROTEIN-RELATED"/>
    <property type="match status" value="1"/>
</dbReference>
<feature type="transmembrane region" description="Helical" evidence="8">
    <location>
        <begin position="191"/>
        <end position="216"/>
    </location>
</feature>
<dbReference type="InterPro" id="IPR004089">
    <property type="entry name" value="MCPsignal_dom"/>
</dbReference>
<dbReference type="PROSITE" id="PS50885">
    <property type="entry name" value="HAMP"/>
    <property type="match status" value="1"/>
</dbReference>
<evidence type="ECO:0000313" key="11">
    <source>
        <dbReference type="EMBL" id="NEY73410.1"/>
    </source>
</evidence>
<evidence type="ECO:0000259" key="10">
    <source>
        <dbReference type="PROSITE" id="PS50885"/>
    </source>
</evidence>
<comment type="subcellular location">
    <subcellularLocation>
        <location evidence="1">Cell membrane</location>
    </subcellularLocation>
</comment>
<organism evidence="11 12">
    <name type="scientific">Bacillus mesophilus</name>
    <dbReference type="NCBI Taxonomy" id="1808955"/>
    <lineage>
        <taxon>Bacteria</taxon>
        <taxon>Bacillati</taxon>
        <taxon>Bacillota</taxon>
        <taxon>Bacilli</taxon>
        <taxon>Bacillales</taxon>
        <taxon>Bacillaceae</taxon>
        <taxon>Bacillus</taxon>
    </lineage>
</organism>
<dbReference type="SMART" id="SM00304">
    <property type="entry name" value="HAMP"/>
    <property type="match status" value="1"/>
</dbReference>
<dbReference type="RefSeq" id="WP_163180931.1">
    <property type="nucleotide sequence ID" value="NZ_JAAIWM010000007.1"/>
</dbReference>
<protein>
    <submittedName>
        <fullName evidence="11">Methyl-accepting chemotaxis protein</fullName>
    </submittedName>
</protein>
<dbReference type="SUPFAM" id="SSF58104">
    <property type="entry name" value="Methyl-accepting chemotaxis protein (MCP) signaling domain"/>
    <property type="match status" value="1"/>
</dbReference>
<dbReference type="Gene3D" id="6.10.340.10">
    <property type="match status" value="1"/>
</dbReference>
<dbReference type="Pfam" id="PF00672">
    <property type="entry name" value="HAMP"/>
    <property type="match status" value="1"/>
</dbReference>
<dbReference type="FunFam" id="1.10.287.950:FF:000001">
    <property type="entry name" value="Methyl-accepting chemotaxis sensory transducer"/>
    <property type="match status" value="1"/>
</dbReference>
<evidence type="ECO:0000256" key="4">
    <source>
        <dbReference type="ARBA" id="ARBA00023224"/>
    </source>
</evidence>
<dbReference type="CDD" id="cd11386">
    <property type="entry name" value="MCP_signal"/>
    <property type="match status" value="1"/>
</dbReference>
<keyword evidence="7" id="KW-0175">Coiled coil</keyword>
<evidence type="ECO:0000256" key="2">
    <source>
        <dbReference type="ARBA" id="ARBA00022475"/>
    </source>
</evidence>
<keyword evidence="8" id="KW-1133">Transmembrane helix</keyword>
<comment type="similarity">
    <text evidence="5">Belongs to the methyl-accepting chemotaxis (MCP) protein family.</text>
</comment>
<evidence type="ECO:0000313" key="12">
    <source>
        <dbReference type="Proteomes" id="UP000481043"/>
    </source>
</evidence>
<dbReference type="PRINTS" id="PR00260">
    <property type="entry name" value="CHEMTRNSDUCR"/>
</dbReference>
<dbReference type="SMART" id="SM00283">
    <property type="entry name" value="MA"/>
    <property type="match status" value="1"/>
</dbReference>
<dbReference type="Pfam" id="PF00015">
    <property type="entry name" value="MCPsignal"/>
    <property type="match status" value="1"/>
</dbReference>
<feature type="coiled-coil region" evidence="7">
    <location>
        <begin position="157"/>
        <end position="184"/>
    </location>
</feature>
<keyword evidence="3 8" id="KW-0472">Membrane</keyword>
<accession>A0A6M0QCZ1</accession>
<dbReference type="GO" id="GO:0006935">
    <property type="term" value="P:chemotaxis"/>
    <property type="evidence" value="ECO:0007669"/>
    <property type="project" value="InterPro"/>
</dbReference>
<sequence>MKVFKNLRIGAKLILLLAISTVALLVVGFTGYSHMKEMANKSEEMYEERLLPVMWLGQLNTNNSDLDSYILELIISKDADQDTEFQESITNKIKENETLIAQYKQLSLLPAEEKNIETLEMSYAFLGEIRQKVIDLATNGNKDIAYKLYVTEAKSVRKDAEAVLSELKTTNERAAEELAQENQVKIKNATVFLVIIILGSIIFCILTGAILAHMITKPIKELQYLMKKAEEGDFTVKGTHLYQDEVGQLTTSFNQMVYGLREIIQRVHTTSEQVAASSEVLAASAKESGFTINDVSKTIQELSSGAEEQARNTDQTFKIMNEMTAGVSQISIQTKSVVSKAVHTNHQSSEGRKSIDSSITQMNNISTNVNELSTVVKGLGSRSNEIFSIVKVISEIAEQTNLLALNAAIEAARAGDHGKGFAVVASEVRKLAEQSAKSSKQITDLLTVIQDETHQAVASMEETSEEVNEGIKVVGAAGETFTSIQHAIQDVTKQVEEVSIAIEQMAVGTDQVKEAIQVVSQIADQSAAGSQSVSAAAQQMAGTSEEITSSSMKLATIADNLQDLVKKFKI</sequence>